<dbReference type="InterPro" id="IPR043547">
    <property type="entry name" value="Mimecan/Epiphycan/Opticin"/>
</dbReference>
<evidence type="ECO:0000256" key="11">
    <source>
        <dbReference type="ARBA" id="ARBA00023030"/>
    </source>
</evidence>
<organism evidence="17 18">
    <name type="scientific">Polyodon spathula</name>
    <name type="common">North American paddlefish</name>
    <name type="synonym">Squalus spathula</name>
    <dbReference type="NCBI Taxonomy" id="7913"/>
    <lineage>
        <taxon>Eukaryota</taxon>
        <taxon>Metazoa</taxon>
        <taxon>Chordata</taxon>
        <taxon>Craniata</taxon>
        <taxon>Vertebrata</taxon>
        <taxon>Euteleostomi</taxon>
        <taxon>Actinopterygii</taxon>
        <taxon>Chondrostei</taxon>
        <taxon>Acipenseriformes</taxon>
        <taxon>Polyodontidae</taxon>
        <taxon>Polyodon</taxon>
    </lineage>
</organism>
<dbReference type="SMART" id="SM00365">
    <property type="entry name" value="LRR_SD22"/>
    <property type="match status" value="8"/>
</dbReference>
<protein>
    <recommendedName>
        <fullName evidence="4">Mimecan</fullName>
    </recommendedName>
    <alternativeName>
        <fullName evidence="14">Osteoglycin</fullName>
    </alternativeName>
</protein>
<evidence type="ECO:0000256" key="5">
    <source>
        <dbReference type="ARBA" id="ARBA00022525"/>
    </source>
</evidence>
<feature type="non-terminal residue" evidence="17">
    <location>
        <position position="1"/>
    </location>
</feature>
<name>A0ABS2X8Q4_POLSP</name>
<keyword evidence="8 15" id="KW-0732">Signal</keyword>
<feature type="chain" id="PRO_5046306525" description="Mimecan" evidence="15">
    <location>
        <begin position="21"/>
        <end position="602"/>
    </location>
</feature>
<evidence type="ECO:0000256" key="15">
    <source>
        <dbReference type="SAM" id="SignalP"/>
    </source>
</evidence>
<comment type="caution">
    <text evidence="17">The sequence shown here is derived from an EMBL/GenBank/DDBJ whole genome shotgun (WGS) entry which is preliminary data.</text>
</comment>
<dbReference type="SMART" id="SM00369">
    <property type="entry name" value="LRR_TYP"/>
    <property type="match status" value="11"/>
</dbReference>
<dbReference type="PANTHER" id="PTHR46269:SF1">
    <property type="entry name" value="MIMECAN"/>
    <property type="match status" value="1"/>
</dbReference>
<keyword evidence="6" id="KW-0272">Extracellular matrix</keyword>
<dbReference type="Proteomes" id="UP001166093">
    <property type="component" value="Unassembled WGS sequence"/>
</dbReference>
<evidence type="ECO:0000313" key="17">
    <source>
        <dbReference type="EMBL" id="MBN3270590.1"/>
    </source>
</evidence>
<comment type="function">
    <text evidence="1">Induces bone formation in conjunction with TGF-beta-1 or TGF-beta-2.</text>
</comment>
<keyword evidence="9" id="KW-0677">Repeat</keyword>
<keyword evidence="10" id="KW-0654">Proteoglycan</keyword>
<evidence type="ECO:0000256" key="2">
    <source>
        <dbReference type="ARBA" id="ARBA00004498"/>
    </source>
</evidence>
<dbReference type="InterPro" id="IPR000372">
    <property type="entry name" value="LRRNT"/>
</dbReference>
<gene>
    <name evidence="17" type="primary">Omd_1</name>
    <name evidence="17" type="ORF">GTO93_0012839</name>
</gene>
<keyword evidence="13" id="KW-0325">Glycoprotein</keyword>
<dbReference type="Pfam" id="PF13855">
    <property type="entry name" value="LRR_8"/>
    <property type="match status" value="3"/>
</dbReference>
<comment type="similarity">
    <text evidence="3">Belongs to the small leucine-rich proteoglycan (SLRP) family. SLRP class III subfamily.</text>
</comment>
<evidence type="ECO:0000256" key="1">
    <source>
        <dbReference type="ARBA" id="ARBA00003759"/>
    </source>
</evidence>
<dbReference type="PANTHER" id="PTHR46269">
    <property type="entry name" value="EPIPHYCAN-RELATED"/>
    <property type="match status" value="1"/>
</dbReference>
<keyword evidence="18" id="KW-1185">Reference proteome</keyword>
<evidence type="ECO:0000259" key="16">
    <source>
        <dbReference type="SMART" id="SM00013"/>
    </source>
</evidence>
<dbReference type="PROSITE" id="PS51450">
    <property type="entry name" value="LRR"/>
    <property type="match status" value="4"/>
</dbReference>
<feature type="signal peptide" evidence="15">
    <location>
        <begin position="1"/>
        <end position="20"/>
    </location>
</feature>
<dbReference type="InterPro" id="IPR001611">
    <property type="entry name" value="Leu-rich_rpt"/>
</dbReference>
<dbReference type="SMART" id="SM00364">
    <property type="entry name" value="LRR_BAC"/>
    <property type="match status" value="8"/>
</dbReference>
<evidence type="ECO:0000256" key="14">
    <source>
        <dbReference type="ARBA" id="ARBA00031730"/>
    </source>
</evidence>
<accession>A0ABS2X8Q4</accession>
<dbReference type="EMBL" id="JAAWVQ010003059">
    <property type="protein sequence ID" value="MBN3270590.1"/>
    <property type="molecule type" value="Genomic_DNA"/>
</dbReference>
<proteinExistence type="inferred from homology"/>
<evidence type="ECO:0000256" key="3">
    <source>
        <dbReference type="ARBA" id="ARBA00006912"/>
    </source>
</evidence>
<keyword evidence="7" id="KW-0433">Leucine-rich repeat</keyword>
<evidence type="ECO:0000256" key="12">
    <source>
        <dbReference type="ARBA" id="ARBA00023157"/>
    </source>
</evidence>
<comment type="subcellular location">
    <subcellularLocation>
        <location evidence="2">Secreted</location>
        <location evidence="2">Extracellular space</location>
        <location evidence="2">Extracellular matrix</location>
    </subcellularLocation>
</comment>
<evidence type="ECO:0000256" key="8">
    <source>
        <dbReference type="ARBA" id="ARBA00022729"/>
    </source>
</evidence>
<dbReference type="InterPro" id="IPR032675">
    <property type="entry name" value="LRR_dom_sf"/>
</dbReference>
<keyword evidence="5" id="KW-0964">Secreted</keyword>
<dbReference type="SMART" id="SM00013">
    <property type="entry name" value="LRRNT"/>
    <property type="match status" value="2"/>
</dbReference>
<dbReference type="Pfam" id="PF00560">
    <property type="entry name" value="LRR_1"/>
    <property type="match status" value="2"/>
</dbReference>
<feature type="domain" description="LRRNT" evidence="16">
    <location>
        <begin position="397"/>
        <end position="427"/>
    </location>
</feature>
<keyword evidence="11" id="KW-0339">Growth factor</keyword>
<dbReference type="InterPro" id="IPR003591">
    <property type="entry name" value="Leu-rich_rpt_typical-subtyp"/>
</dbReference>
<feature type="non-terminal residue" evidence="17">
    <location>
        <position position="602"/>
    </location>
</feature>
<dbReference type="Gene3D" id="3.80.10.10">
    <property type="entry name" value="Ribonuclease Inhibitor"/>
    <property type="match status" value="4"/>
</dbReference>
<evidence type="ECO:0000313" key="18">
    <source>
        <dbReference type="Proteomes" id="UP001166093"/>
    </source>
</evidence>
<feature type="domain" description="LRRNT" evidence="16">
    <location>
        <begin position="58"/>
        <end position="92"/>
    </location>
</feature>
<sequence length="602" mass="68740">MGILTQISILVLLFEVNVLSQDFYLDPDTEPPLVKLPTFSYSVDSGLYYGQYVQYSYECASQCFCPPSYPFAMHCDNRNLKIIPNVPHHIRHLYLQFNSIEAVRESSFFNATSLTEINLSHNKIKSSAVDRDVFVKMKNLLKLHLEHNNLETVPAPLPSTLQRLSVGFNQISKLSADALQNLLNLTMLDLCNNKLTDSAFKGKILLRMKSLMQINLCNNKLKSMPTDLPASLMQLSLENNFISSIPVEYFKKTPNLMALRLSYNKLQEVPYKVFNLSSLMELNLGFNKLTKAFFIPRSLEHLYLNHNEFVDLNVSLMCPSIDYAKPNLLTYIRIDQNKLKDQLNNYVYTCFPRIQIIYYGEQKVIQHNIEPPTDVMNFPQSDTVPGVIPQPDSELPTCLLCVCLTGSVYCEEILIDVVPALPKETAYLYARYNKIKRINAKDFANFPTLKRIDLTGNLIEEIEEGAFSKLPQLEELSLAENKLTKLPGLPPKLTVFNANYNMLKSRGVKANAFRKLTNLSYLYLSNNQLESVPLHLPESLRILHMQNNNITSISDETFCKGNSTNYIREQMEEIRLDGNPILLAKYPNSFICLKTLPVGSYF</sequence>
<keyword evidence="12" id="KW-1015">Disulfide bond</keyword>
<dbReference type="SUPFAM" id="SSF52058">
    <property type="entry name" value="L domain-like"/>
    <property type="match status" value="2"/>
</dbReference>
<evidence type="ECO:0000256" key="7">
    <source>
        <dbReference type="ARBA" id="ARBA00022614"/>
    </source>
</evidence>
<evidence type="ECO:0000256" key="4">
    <source>
        <dbReference type="ARBA" id="ARBA00018423"/>
    </source>
</evidence>
<evidence type="ECO:0000256" key="13">
    <source>
        <dbReference type="ARBA" id="ARBA00023180"/>
    </source>
</evidence>
<evidence type="ECO:0000256" key="10">
    <source>
        <dbReference type="ARBA" id="ARBA00022974"/>
    </source>
</evidence>
<reference evidence="17" key="1">
    <citation type="journal article" date="2021" name="Cell">
        <title>Tracing the genetic footprints of vertebrate landing in non-teleost ray-finned fishes.</title>
        <authorList>
            <person name="Bi X."/>
            <person name="Wang K."/>
            <person name="Yang L."/>
            <person name="Pan H."/>
            <person name="Jiang H."/>
            <person name="Wei Q."/>
            <person name="Fang M."/>
            <person name="Yu H."/>
            <person name="Zhu C."/>
            <person name="Cai Y."/>
            <person name="He Y."/>
            <person name="Gan X."/>
            <person name="Zeng H."/>
            <person name="Yu D."/>
            <person name="Zhu Y."/>
            <person name="Jiang H."/>
            <person name="Qiu Q."/>
            <person name="Yang H."/>
            <person name="Zhang Y.E."/>
            <person name="Wang W."/>
            <person name="Zhu M."/>
            <person name="He S."/>
            <person name="Zhang G."/>
        </authorList>
    </citation>
    <scope>NUCLEOTIDE SEQUENCE</scope>
    <source>
        <strain evidence="17">Pddl_001</strain>
    </source>
</reference>
<evidence type="ECO:0000256" key="6">
    <source>
        <dbReference type="ARBA" id="ARBA00022530"/>
    </source>
</evidence>
<evidence type="ECO:0000256" key="9">
    <source>
        <dbReference type="ARBA" id="ARBA00022737"/>
    </source>
</evidence>